<organism evidence="2 3">
    <name type="scientific">Gonium pectorale</name>
    <name type="common">Green alga</name>
    <dbReference type="NCBI Taxonomy" id="33097"/>
    <lineage>
        <taxon>Eukaryota</taxon>
        <taxon>Viridiplantae</taxon>
        <taxon>Chlorophyta</taxon>
        <taxon>core chlorophytes</taxon>
        <taxon>Chlorophyceae</taxon>
        <taxon>CS clade</taxon>
        <taxon>Chlamydomonadales</taxon>
        <taxon>Volvocaceae</taxon>
        <taxon>Gonium</taxon>
    </lineage>
</organism>
<protein>
    <submittedName>
        <fullName evidence="2">Uncharacterized protein</fullName>
    </submittedName>
</protein>
<reference evidence="3" key="1">
    <citation type="journal article" date="2016" name="Nat. Commun.">
        <title>The Gonium pectorale genome demonstrates co-option of cell cycle regulation during the evolution of multicellularity.</title>
        <authorList>
            <person name="Hanschen E.R."/>
            <person name="Marriage T.N."/>
            <person name="Ferris P.J."/>
            <person name="Hamaji T."/>
            <person name="Toyoda A."/>
            <person name="Fujiyama A."/>
            <person name="Neme R."/>
            <person name="Noguchi H."/>
            <person name="Minakuchi Y."/>
            <person name="Suzuki M."/>
            <person name="Kawai-Toyooka H."/>
            <person name="Smith D.R."/>
            <person name="Sparks H."/>
            <person name="Anderson J."/>
            <person name="Bakaric R."/>
            <person name="Luria V."/>
            <person name="Karger A."/>
            <person name="Kirschner M.W."/>
            <person name="Durand P.M."/>
            <person name="Michod R.E."/>
            <person name="Nozaki H."/>
            <person name="Olson B.J."/>
        </authorList>
    </citation>
    <scope>NUCLEOTIDE SEQUENCE [LARGE SCALE GENOMIC DNA]</scope>
    <source>
        <strain evidence="3">NIES-2863</strain>
    </source>
</reference>
<gene>
    <name evidence="2" type="ORF">GPECTOR_72g610</name>
</gene>
<dbReference type="STRING" id="33097.A0A150G2X2"/>
<name>A0A150G2X2_GONPE</name>
<proteinExistence type="predicted"/>
<keyword evidence="3" id="KW-1185">Reference proteome</keyword>
<accession>A0A150G2X2</accession>
<sequence>MKQERMWRFGVLLEQGTQCILVDSDQGNRAGVLKVVACGPEPELLGLLVSSQLALLREQFPGVKLSSIMYDCPECRGSSHKNPNETISVISAKAAWTCSPGKCIECRKHSDMSIHILDEQAVDWFEVEEAGGESEGTIKLGRILGAMELVVKRIRDIPSSSALAVELHKSLVRRAVALHKLVRPSQGEHLPLAVLLPESNGADRHNFPAPDEGTSNHRMELASDSTTSGLPPGSVWLHALCEYPGGLHLTDHPGYEVEEARAWLQKHGRGLVPLLHALQLGKGGPNEQLASMLTCLKDLLQQQGAQHCTAVGTTAAEDNKGKHMRPSDLYSACQEACSSVADIVQQDNMAAGGTPYLQLVATRTAGAMWLCACHAEELGRTLRRSL</sequence>
<dbReference type="Proteomes" id="UP000075714">
    <property type="component" value="Unassembled WGS sequence"/>
</dbReference>
<dbReference type="OrthoDB" id="2367179at2759"/>
<evidence type="ECO:0000313" key="2">
    <source>
        <dbReference type="EMBL" id="KXZ44163.1"/>
    </source>
</evidence>
<dbReference type="AlphaFoldDB" id="A0A150G2X2"/>
<evidence type="ECO:0000256" key="1">
    <source>
        <dbReference type="SAM" id="MobiDB-lite"/>
    </source>
</evidence>
<comment type="caution">
    <text evidence="2">The sequence shown here is derived from an EMBL/GenBank/DDBJ whole genome shotgun (WGS) entry which is preliminary data.</text>
</comment>
<feature type="region of interest" description="Disordered" evidence="1">
    <location>
        <begin position="201"/>
        <end position="227"/>
    </location>
</feature>
<evidence type="ECO:0000313" key="3">
    <source>
        <dbReference type="Proteomes" id="UP000075714"/>
    </source>
</evidence>
<dbReference type="EMBL" id="LSYV01000073">
    <property type="protein sequence ID" value="KXZ44163.1"/>
    <property type="molecule type" value="Genomic_DNA"/>
</dbReference>